<dbReference type="Gene3D" id="3.10.430.100">
    <property type="entry name" value="Ribosomal protein L9, C-terminal domain"/>
    <property type="match status" value="1"/>
</dbReference>
<gene>
    <name evidence="7" type="primary">rplI</name>
    <name evidence="11" type="ORF">E0493_10295</name>
</gene>
<comment type="function">
    <text evidence="7">Binds to the 23S rRNA.</text>
</comment>
<protein>
    <recommendedName>
        <fullName evidence="6 7">Large ribosomal subunit protein bL9</fullName>
    </recommendedName>
</protein>
<dbReference type="InterPro" id="IPR000244">
    <property type="entry name" value="Ribosomal_bL9"/>
</dbReference>
<accession>A0A845BEH5</accession>
<dbReference type="SUPFAM" id="SSF55653">
    <property type="entry name" value="Ribosomal protein L9 C-domain"/>
    <property type="match status" value="1"/>
</dbReference>
<evidence type="ECO:0000256" key="8">
    <source>
        <dbReference type="SAM" id="Coils"/>
    </source>
</evidence>
<proteinExistence type="inferred from homology"/>
<dbReference type="OrthoDB" id="9788336at2"/>
<reference evidence="11 12" key="1">
    <citation type="submission" date="2019-03" db="EMBL/GenBank/DDBJ databases">
        <title>Roseomonas sp. a novel Roseomonas species isolated from Sea whip Gorgonian.</title>
        <authorList>
            <person name="Li F."/>
            <person name="Pan X."/>
            <person name="Huang S."/>
            <person name="Li Z."/>
            <person name="Meng B."/>
        </authorList>
    </citation>
    <scope>NUCLEOTIDE SEQUENCE [LARGE SCALE GENOMIC DNA]</scope>
    <source>
        <strain evidence="11 12">M0104</strain>
    </source>
</reference>
<evidence type="ECO:0000256" key="3">
    <source>
        <dbReference type="ARBA" id="ARBA00022884"/>
    </source>
</evidence>
<evidence type="ECO:0000256" key="4">
    <source>
        <dbReference type="ARBA" id="ARBA00022980"/>
    </source>
</evidence>
<dbReference type="PANTHER" id="PTHR21368">
    <property type="entry name" value="50S RIBOSOMAL PROTEIN L9"/>
    <property type="match status" value="1"/>
</dbReference>
<dbReference type="InterPro" id="IPR009027">
    <property type="entry name" value="Ribosomal_bL9/RNase_H1_N"/>
</dbReference>
<dbReference type="Pfam" id="PF01281">
    <property type="entry name" value="Ribosomal_L9_N"/>
    <property type="match status" value="1"/>
</dbReference>
<evidence type="ECO:0000259" key="10">
    <source>
        <dbReference type="PROSITE" id="PS00651"/>
    </source>
</evidence>
<dbReference type="GO" id="GO:0005840">
    <property type="term" value="C:ribosome"/>
    <property type="evidence" value="ECO:0007669"/>
    <property type="project" value="UniProtKB-KW"/>
</dbReference>
<dbReference type="InterPro" id="IPR020070">
    <property type="entry name" value="Ribosomal_bL9_N"/>
</dbReference>
<evidence type="ECO:0000313" key="12">
    <source>
        <dbReference type="Proteomes" id="UP000460715"/>
    </source>
</evidence>
<dbReference type="RefSeq" id="WP_160936861.1">
    <property type="nucleotide sequence ID" value="NZ_SNVJ01000007.1"/>
</dbReference>
<dbReference type="GO" id="GO:1990904">
    <property type="term" value="C:ribonucleoprotein complex"/>
    <property type="evidence" value="ECO:0007669"/>
    <property type="project" value="UniProtKB-KW"/>
</dbReference>
<evidence type="ECO:0000256" key="5">
    <source>
        <dbReference type="ARBA" id="ARBA00023274"/>
    </source>
</evidence>
<name>A0A845BEH5_9PROT</name>
<sequence length="189" mass="20825">MIEVILMQRVDKLGQMGELVKVRPGYARNFLLPQGKAIRANKDNLARFERERAQLEAQNLKRREEAERVAERMDGLSVVIIRQAGESGGLYGSVSVRDIADACKEAGLVISRSQVVLEQPIKTLGLTQVRVALHPEVDLPVTVNVARSPEEAEKQARGEDLQAQQQAEQESLEAELAAELSELGSASEQ</sequence>
<evidence type="ECO:0000256" key="1">
    <source>
        <dbReference type="ARBA" id="ARBA00010605"/>
    </source>
</evidence>
<keyword evidence="5 7" id="KW-0687">Ribonucleoprotein</keyword>
<keyword evidence="3 7" id="KW-0694">RNA-binding</keyword>
<dbReference type="HAMAP" id="MF_00503">
    <property type="entry name" value="Ribosomal_bL9"/>
    <property type="match status" value="1"/>
</dbReference>
<dbReference type="GO" id="GO:0003735">
    <property type="term" value="F:structural constituent of ribosome"/>
    <property type="evidence" value="ECO:0007669"/>
    <property type="project" value="InterPro"/>
</dbReference>
<keyword evidence="12" id="KW-1185">Reference proteome</keyword>
<dbReference type="InterPro" id="IPR036935">
    <property type="entry name" value="Ribosomal_bL9_N_sf"/>
</dbReference>
<dbReference type="AlphaFoldDB" id="A0A845BEH5"/>
<feature type="compositionally biased region" description="Low complexity" evidence="9">
    <location>
        <begin position="161"/>
        <end position="173"/>
    </location>
</feature>
<comment type="caution">
    <text evidence="11">The sequence shown here is derived from an EMBL/GenBank/DDBJ whole genome shotgun (WGS) entry which is preliminary data.</text>
</comment>
<evidence type="ECO:0000256" key="9">
    <source>
        <dbReference type="SAM" id="MobiDB-lite"/>
    </source>
</evidence>
<dbReference type="InterPro" id="IPR036791">
    <property type="entry name" value="Ribosomal_bL9_C_sf"/>
</dbReference>
<dbReference type="Proteomes" id="UP000460715">
    <property type="component" value="Unassembled WGS sequence"/>
</dbReference>
<feature type="coiled-coil region" evidence="8">
    <location>
        <begin position="38"/>
        <end position="72"/>
    </location>
</feature>
<dbReference type="SUPFAM" id="SSF55658">
    <property type="entry name" value="L9 N-domain-like"/>
    <property type="match status" value="1"/>
</dbReference>
<evidence type="ECO:0000256" key="7">
    <source>
        <dbReference type="HAMAP-Rule" id="MF_00503"/>
    </source>
</evidence>
<feature type="region of interest" description="Disordered" evidence="9">
    <location>
        <begin position="149"/>
        <end position="173"/>
    </location>
</feature>
<feature type="domain" description="Ribosomal protein L9" evidence="10">
    <location>
        <begin position="14"/>
        <end position="41"/>
    </location>
</feature>
<dbReference type="PROSITE" id="PS00651">
    <property type="entry name" value="RIBOSOMAL_L9"/>
    <property type="match status" value="1"/>
</dbReference>
<evidence type="ECO:0000256" key="2">
    <source>
        <dbReference type="ARBA" id="ARBA00022730"/>
    </source>
</evidence>
<dbReference type="NCBIfam" id="TIGR00158">
    <property type="entry name" value="L9"/>
    <property type="match status" value="1"/>
</dbReference>
<evidence type="ECO:0000313" key="11">
    <source>
        <dbReference type="EMBL" id="MXP63737.1"/>
    </source>
</evidence>
<dbReference type="InterPro" id="IPR020069">
    <property type="entry name" value="Ribosomal_bL9_C"/>
</dbReference>
<keyword evidence="8" id="KW-0175">Coiled coil</keyword>
<dbReference type="EMBL" id="SNVJ01000007">
    <property type="protein sequence ID" value="MXP63737.1"/>
    <property type="molecule type" value="Genomic_DNA"/>
</dbReference>
<dbReference type="GO" id="GO:0019843">
    <property type="term" value="F:rRNA binding"/>
    <property type="evidence" value="ECO:0007669"/>
    <property type="project" value="UniProtKB-UniRule"/>
</dbReference>
<dbReference type="Pfam" id="PF03948">
    <property type="entry name" value="Ribosomal_L9_C"/>
    <property type="match status" value="1"/>
</dbReference>
<organism evidence="11 12">
    <name type="scientific">Teichococcus coralli</name>
    <dbReference type="NCBI Taxonomy" id="2545983"/>
    <lineage>
        <taxon>Bacteria</taxon>
        <taxon>Pseudomonadati</taxon>
        <taxon>Pseudomonadota</taxon>
        <taxon>Alphaproteobacteria</taxon>
        <taxon>Acetobacterales</taxon>
        <taxon>Roseomonadaceae</taxon>
        <taxon>Roseomonas</taxon>
    </lineage>
</organism>
<dbReference type="InterPro" id="IPR020594">
    <property type="entry name" value="Ribosomal_bL9_bac/chp"/>
</dbReference>
<evidence type="ECO:0000256" key="6">
    <source>
        <dbReference type="ARBA" id="ARBA00035292"/>
    </source>
</evidence>
<feature type="compositionally biased region" description="Basic and acidic residues" evidence="9">
    <location>
        <begin position="149"/>
        <end position="160"/>
    </location>
</feature>
<keyword evidence="4 7" id="KW-0689">Ribosomal protein</keyword>
<comment type="similarity">
    <text evidence="1 7">Belongs to the bacterial ribosomal protein bL9 family.</text>
</comment>
<dbReference type="GO" id="GO:0006412">
    <property type="term" value="P:translation"/>
    <property type="evidence" value="ECO:0007669"/>
    <property type="project" value="UniProtKB-UniRule"/>
</dbReference>
<dbReference type="Gene3D" id="3.40.5.10">
    <property type="entry name" value="Ribosomal protein L9, N-terminal domain"/>
    <property type="match status" value="1"/>
</dbReference>
<keyword evidence="2 7" id="KW-0699">rRNA-binding</keyword>